<sequence>MIFPSETYHLQKYIYVFELTDNKFFLYSSFQKEDYQIKLEAELYYDYLKKYKIIGIIEKKLQKTPFDIDYYVKQYMYIYGIVNVRGGSYIEENLPDCKSKVLNEEFETVSDDKEKPREYMLQVILEEYKKKQLSKEKIEIEIEEITKKREQYRIEQAKLKNIKHLFIYGFESKIEWLKTQYIQKDINNNSRNEKYRELITQIKKLYLIYLQEFEISNELEEWEIYFKHPEFMFDSYMYLYEHSISMETVYKLCSRLIYLSHRMITRIQEYEFDISSYGYDIEWVFSIKLYLLNLLQNSRTI</sequence>
<proteinExistence type="predicted"/>
<organism evidence="2">
    <name type="scientific">viral metagenome</name>
    <dbReference type="NCBI Taxonomy" id="1070528"/>
    <lineage>
        <taxon>unclassified sequences</taxon>
        <taxon>metagenomes</taxon>
        <taxon>organismal metagenomes</taxon>
    </lineage>
</organism>
<evidence type="ECO:0000313" key="2">
    <source>
        <dbReference type="EMBL" id="QHT85969.1"/>
    </source>
</evidence>
<evidence type="ECO:0000256" key="1">
    <source>
        <dbReference type="SAM" id="Coils"/>
    </source>
</evidence>
<name>A0A6C0HZL5_9ZZZZ</name>
<dbReference type="AlphaFoldDB" id="A0A6C0HZL5"/>
<reference evidence="2" key="1">
    <citation type="journal article" date="2020" name="Nature">
        <title>Giant virus diversity and host interactions through global metagenomics.</title>
        <authorList>
            <person name="Schulz F."/>
            <person name="Roux S."/>
            <person name="Paez-Espino D."/>
            <person name="Jungbluth S."/>
            <person name="Walsh D.A."/>
            <person name="Denef V.J."/>
            <person name="McMahon K.D."/>
            <person name="Konstantinidis K.T."/>
            <person name="Eloe-Fadrosh E.A."/>
            <person name="Kyrpides N.C."/>
            <person name="Woyke T."/>
        </authorList>
    </citation>
    <scope>NUCLEOTIDE SEQUENCE</scope>
    <source>
        <strain evidence="2">GVMAG-M-3300023184-184</strain>
    </source>
</reference>
<dbReference type="EMBL" id="MN740057">
    <property type="protein sequence ID" value="QHT85969.1"/>
    <property type="molecule type" value="Genomic_DNA"/>
</dbReference>
<accession>A0A6C0HZL5</accession>
<feature type="coiled-coil region" evidence="1">
    <location>
        <begin position="128"/>
        <end position="162"/>
    </location>
</feature>
<protein>
    <submittedName>
        <fullName evidence="2">Uncharacterized protein</fullName>
    </submittedName>
</protein>
<keyword evidence="1" id="KW-0175">Coiled coil</keyword>